<dbReference type="KEGG" id="meso:BSQ44_16780"/>
<keyword evidence="2" id="KW-1185">Reference proteome</keyword>
<sequence length="172" mass="18992">MKHKTLYTVGYEGSSIGDFLATLKAFGIDLLIDVRDVPISRKPGFSKNALSRSLETCDIEYLHLKGLGDPKPGRIAAREGRFDDFRQIFGAHLKSSAAQTDMRRGLDAASQKMACLLCFERDHTHCHRCIVANQMAQYGGFRLVHLGVQSGLKTKIGRGFEHTHDGALAIFG</sequence>
<organism evidence="1 2">
    <name type="scientific">Aquibium oceanicum</name>
    <dbReference type="NCBI Taxonomy" id="1670800"/>
    <lineage>
        <taxon>Bacteria</taxon>
        <taxon>Pseudomonadati</taxon>
        <taxon>Pseudomonadota</taxon>
        <taxon>Alphaproteobacteria</taxon>
        <taxon>Hyphomicrobiales</taxon>
        <taxon>Phyllobacteriaceae</taxon>
        <taxon>Aquibium</taxon>
    </lineage>
</organism>
<dbReference type="PANTHER" id="PTHR39337:SF1">
    <property type="entry name" value="BLR5642 PROTEIN"/>
    <property type="match status" value="1"/>
</dbReference>
<name>A0A1L3STT2_9HYPH</name>
<dbReference type="PIRSF" id="PIRSF024492">
    <property type="entry name" value="UCP024492"/>
    <property type="match status" value="1"/>
</dbReference>
<evidence type="ECO:0000313" key="1">
    <source>
        <dbReference type="EMBL" id="APH72837.1"/>
    </source>
</evidence>
<reference evidence="2" key="1">
    <citation type="submission" date="2016-11" db="EMBL/GenBank/DDBJ databases">
        <title>Mesorhizobium oceanicum sp. nov., isolated from deep seawater in South China Sea.</title>
        <authorList>
            <person name="Fu G.-Y."/>
        </authorList>
    </citation>
    <scope>NUCLEOTIDE SEQUENCE [LARGE SCALE GENOMIC DNA]</scope>
    <source>
        <strain evidence="2">B7</strain>
    </source>
</reference>
<dbReference type="PANTHER" id="PTHR39337">
    <property type="entry name" value="BLR5642 PROTEIN"/>
    <property type="match status" value="1"/>
</dbReference>
<dbReference type="OrthoDB" id="9810084at2"/>
<proteinExistence type="predicted"/>
<dbReference type="InterPro" id="IPR014519">
    <property type="entry name" value="UCP024492"/>
</dbReference>
<dbReference type="AlphaFoldDB" id="A0A1L3STT2"/>
<dbReference type="InterPro" id="IPR007438">
    <property type="entry name" value="DUF488"/>
</dbReference>
<dbReference type="RefSeq" id="WP_072606219.1">
    <property type="nucleotide sequence ID" value="NZ_CP018171.1"/>
</dbReference>
<dbReference type="Proteomes" id="UP000182840">
    <property type="component" value="Chromosome"/>
</dbReference>
<dbReference type="EMBL" id="CP018171">
    <property type="protein sequence ID" value="APH72837.1"/>
    <property type="molecule type" value="Genomic_DNA"/>
</dbReference>
<evidence type="ECO:0008006" key="3">
    <source>
        <dbReference type="Google" id="ProtNLM"/>
    </source>
</evidence>
<dbReference type="Pfam" id="PF04343">
    <property type="entry name" value="DUF488"/>
    <property type="match status" value="1"/>
</dbReference>
<protein>
    <recommendedName>
        <fullName evidence="3">DUF488 domain-containing protein</fullName>
    </recommendedName>
</protein>
<gene>
    <name evidence="1" type="ORF">BSQ44_16780</name>
</gene>
<accession>A0A1L3STT2</accession>
<evidence type="ECO:0000313" key="2">
    <source>
        <dbReference type="Proteomes" id="UP000182840"/>
    </source>
</evidence>
<dbReference type="STRING" id="1670800.BSQ44_16780"/>